<dbReference type="Proteomes" id="UP000194699">
    <property type="component" value="Unassembled WGS sequence"/>
</dbReference>
<protein>
    <submittedName>
        <fullName evidence="2">Uncharacterized protein</fullName>
    </submittedName>
</protein>
<evidence type="ECO:0000313" key="2">
    <source>
        <dbReference type="EMBL" id="OTM93211.1"/>
    </source>
</evidence>
<reference evidence="2 3" key="1">
    <citation type="submission" date="2017-05" db="EMBL/GenBank/DDBJ databases">
        <authorList>
            <person name="Song R."/>
            <person name="Chenine A.L."/>
            <person name="Ruprecht R.M."/>
        </authorList>
    </citation>
    <scope>NUCLEOTIDE SEQUENCE [LARGE SCALE GENOMIC DNA]</scope>
    <source>
        <strain evidence="2 3">PR350</strain>
    </source>
</reference>
<evidence type="ECO:0000256" key="1">
    <source>
        <dbReference type="SAM" id="SignalP"/>
    </source>
</evidence>
<name>A0A241ZI41_ACIBA</name>
<dbReference type="EMBL" id="NGEL01000020">
    <property type="protein sequence ID" value="OTM93211.1"/>
    <property type="molecule type" value="Genomic_DNA"/>
</dbReference>
<proteinExistence type="predicted"/>
<evidence type="ECO:0000313" key="3">
    <source>
        <dbReference type="Proteomes" id="UP000194699"/>
    </source>
</evidence>
<comment type="caution">
    <text evidence="2">The sequence shown here is derived from an EMBL/GenBank/DDBJ whole genome shotgun (WGS) entry which is preliminary data.</text>
</comment>
<dbReference type="RefSeq" id="WP_005137839.1">
    <property type="nucleotide sequence ID" value="NZ_JABLWA010000013.1"/>
</dbReference>
<dbReference type="AlphaFoldDB" id="A0A241ZI41"/>
<accession>A0A241ZI41</accession>
<keyword evidence="1" id="KW-0732">Signal</keyword>
<gene>
    <name evidence="2" type="ORF">B9X95_02255</name>
</gene>
<sequence length="215" mass="25482">MNKLLRIIFLFTFSLSITHAQVYYEDITKYSLQDIPESYLDKINNFDGKDGLKSNNMPSYYNKHGEFCLINYNESFWKHKKKGDYIFTSFSTRQQCKKNNIINQTEIKGVCPIYEEKIRREYTVKDSKRQLTNTSVDEMKPIYLGFFKRDDSVESMPIVQEEKEPISFENLTALDLTLLCSEIRLEVARKRYNQAKKEHYDSTLDKILEKANKDD</sequence>
<organism evidence="2 3">
    <name type="scientific">Acinetobacter baumannii</name>
    <dbReference type="NCBI Taxonomy" id="470"/>
    <lineage>
        <taxon>Bacteria</taxon>
        <taxon>Pseudomonadati</taxon>
        <taxon>Pseudomonadota</taxon>
        <taxon>Gammaproteobacteria</taxon>
        <taxon>Moraxellales</taxon>
        <taxon>Moraxellaceae</taxon>
        <taxon>Acinetobacter</taxon>
        <taxon>Acinetobacter calcoaceticus/baumannii complex</taxon>
    </lineage>
</organism>
<feature type="chain" id="PRO_5011239482" evidence="1">
    <location>
        <begin position="21"/>
        <end position="215"/>
    </location>
</feature>
<feature type="signal peptide" evidence="1">
    <location>
        <begin position="1"/>
        <end position="20"/>
    </location>
</feature>